<dbReference type="Proteomes" id="UP001240643">
    <property type="component" value="Unassembled WGS sequence"/>
</dbReference>
<accession>A0ABU0LZ77</accession>
<protein>
    <recommendedName>
        <fullName evidence="3">Lipoprotein</fullName>
    </recommendedName>
</protein>
<dbReference type="EMBL" id="JAUSWO010000001">
    <property type="protein sequence ID" value="MDQ0514013.1"/>
    <property type="molecule type" value="Genomic_DNA"/>
</dbReference>
<evidence type="ECO:0000313" key="2">
    <source>
        <dbReference type="Proteomes" id="UP001240643"/>
    </source>
</evidence>
<proteinExistence type="predicted"/>
<evidence type="ECO:0000313" key="1">
    <source>
        <dbReference type="EMBL" id="MDQ0514013.1"/>
    </source>
</evidence>
<evidence type="ECO:0008006" key="3">
    <source>
        <dbReference type="Google" id="ProtNLM"/>
    </source>
</evidence>
<keyword evidence="2" id="KW-1185">Reference proteome</keyword>
<comment type="caution">
    <text evidence="1">The sequence shown here is derived from an EMBL/GenBank/DDBJ whole genome shotgun (WGS) entry which is preliminary data.</text>
</comment>
<name>A0ABU0LZ77_9BACT</name>
<dbReference type="PROSITE" id="PS51257">
    <property type="entry name" value="PROKAR_LIPOPROTEIN"/>
    <property type="match status" value="1"/>
</dbReference>
<gene>
    <name evidence="1" type="ORF">J2Z62_000451</name>
</gene>
<sequence>MKKFNLFKKNKLWLASLGAATTGSLVLAACASQT</sequence>
<reference evidence="1" key="1">
    <citation type="submission" date="2023-07" db="EMBL/GenBank/DDBJ databases">
        <title>Genomic Encyclopedia of Type Strains, Phase IV (KMG-IV): sequencing the most valuable type-strain genomes for metagenomic binning, comparative biology and taxonomic classification.</title>
        <authorList>
            <person name="Goeker M."/>
        </authorList>
    </citation>
    <scope>NUCLEOTIDE SEQUENCE [LARGE SCALE GENOMIC DNA]</scope>
    <source>
        <strain evidence="1">DSM 21204</strain>
    </source>
</reference>
<organism evidence="1 2">
    <name type="scientific">Mycoplasmoides fastidiosum</name>
    <dbReference type="NCBI Taxonomy" id="92758"/>
    <lineage>
        <taxon>Bacteria</taxon>
        <taxon>Bacillati</taxon>
        <taxon>Mycoplasmatota</taxon>
        <taxon>Mycoplasmoidales</taxon>
        <taxon>Mycoplasmoidaceae</taxon>
        <taxon>Mycoplasmoides</taxon>
    </lineage>
</organism>